<dbReference type="Proteomes" id="UP000282574">
    <property type="component" value="Unassembled WGS sequence"/>
</dbReference>
<keyword evidence="2" id="KW-1185">Reference proteome</keyword>
<evidence type="ECO:0000313" key="1">
    <source>
        <dbReference type="EMBL" id="RUT13972.1"/>
    </source>
</evidence>
<gene>
    <name evidence="1" type="ORF">DSM107010_08720</name>
</gene>
<sequence length="55" mass="6248">MFGIHIFLKHELFAFLYAFIPRGDILPNGLYFAAIDNRSPWDLLGLILIIVDADA</sequence>
<organism evidence="1 2">
    <name type="scientific">Chroococcidiopsis cubana SAG 39.79</name>
    <dbReference type="NCBI Taxonomy" id="388085"/>
    <lineage>
        <taxon>Bacteria</taxon>
        <taxon>Bacillati</taxon>
        <taxon>Cyanobacteriota</taxon>
        <taxon>Cyanophyceae</taxon>
        <taxon>Chroococcidiopsidales</taxon>
        <taxon>Chroococcidiopsidaceae</taxon>
        <taxon>Chroococcidiopsis</taxon>
    </lineage>
</organism>
<protein>
    <submittedName>
        <fullName evidence="1">Uncharacterized protein</fullName>
    </submittedName>
</protein>
<accession>A0AB37URH9</accession>
<proteinExistence type="predicted"/>
<evidence type="ECO:0000313" key="2">
    <source>
        <dbReference type="Proteomes" id="UP000282574"/>
    </source>
</evidence>
<name>A0AB37URH9_9CYAN</name>
<reference evidence="1 2" key="1">
    <citation type="journal article" date="2019" name="Genome Biol. Evol.">
        <title>Day and night: Metabolic profiles and evolutionary relationships of six axenic non-marine cyanobacteria.</title>
        <authorList>
            <person name="Will S.E."/>
            <person name="Henke P."/>
            <person name="Boedeker C."/>
            <person name="Huang S."/>
            <person name="Brinkmann H."/>
            <person name="Rohde M."/>
            <person name="Jarek M."/>
            <person name="Friedl T."/>
            <person name="Seufert S."/>
            <person name="Schumacher M."/>
            <person name="Overmann J."/>
            <person name="Neumann-Schaal M."/>
            <person name="Petersen J."/>
        </authorList>
    </citation>
    <scope>NUCLEOTIDE SEQUENCE [LARGE SCALE GENOMIC DNA]</scope>
    <source>
        <strain evidence="1 2">SAG 39.79</strain>
    </source>
</reference>
<dbReference type="EMBL" id="RSCK01000004">
    <property type="protein sequence ID" value="RUT13972.1"/>
    <property type="molecule type" value="Genomic_DNA"/>
</dbReference>
<dbReference type="AlphaFoldDB" id="A0AB37URH9"/>
<comment type="caution">
    <text evidence="1">The sequence shown here is derived from an EMBL/GenBank/DDBJ whole genome shotgun (WGS) entry which is preliminary data.</text>
</comment>